<accession>A0ACC1RKU2</accession>
<reference evidence="1" key="1">
    <citation type="submission" date="2022-07" db="EMBL/GenBank/DDBJ databases">
        <title>Genome Sequence of Phlebia brevispora.</title>
        <authorList>
            <person name="Buettner E."/>
        </authorList>
    </citation>
    <scope>NUCLEOTIDE SEQUENCE</scope>
    <source>
        <strain evidence="1">MPL23</strain>
    </source>
</reference>
<dbReference type="EMBL" id="JANHOG010002773">
    <property type="protein sequence ID" value="KAJ3520113.1"/>
    <property type="molecule type" value="Genomic_DNA"/>
</dbReference>
<sequence length="660" mass="72920">MASIHSDCWRGTLTRERLRHYLAGVDIDTPGRPRNITPLAAACWQGHLRVVLLLLQNPFKHADPNAPSVHGRTPLFYATTLCPPANRLMIVRRLLDAGADPDACSVKDGMNTPLMNAVGKIRDEGVARELLARGASITKRNAEGETAATLAQGTNMEAIFNQDALNGRDSLLIAALEVVISIIILVLIYTNSTRMKDIVTNIADKLYKTAGKKGFEPSFLIAEANRTKKKLIKKSAKQDIPVLKAPRRKRSSPRIVPENKPSVPDRTEISPVPDDVQETSMDAIPTPQFTFDELPLVPSPSDIQDDSFIQEDINFDIPDSWSENSLSEHIDIPADPPEQQEIPPTPNVESVADELEDVSADETVLADEVVERTESVSGFDAIQDIDETPQESVADGSEFSAESTLHGIISSNEQFFQIVAEKAATLAGDPSTSLGSPENISRLTRLALYQSVFYCEDSAAIELGERYVHLRELVKRMARIATSIVPDDYGVEMRFVNAQSAYNLKATQIETVLATARHAGNNPLGSSLFRRILQPLAQEIILNRNTRLERPLLVNVIIGSGPTGERTSTFRDVVVKFKRHLTEAGYNRTAVVYNICQVGDDAGVKDFIRGLKADREIGDVVYCVAERLDEEYRRLRSSERRLDEWLLKVLTAPLVGRGDI</sequence>
<evidence type="ECO:0000313" key="2">
    <source>
        <dbReference type="Proteomes" id="UP001148662"/>
    </source>
</evidence>
<dbReference type="Proteomes" id="UP001148662">
    <property type="component" value="Unassembled WGS sequence"/>
</dbReference>
<name>A0ACC1RKU2_9APHY</name>
<proteinExistence type="predicted"/>
<evidence type="ECO:0000313" key="1">
    <source>
        <dbReference type="EMBL" id="KAJ3520113.1"/>
    </source>
</evidence>
<comment type="caution">
    <text evidence="1">The sequence shown here is derived from an EMBL/GenBank/DDBJ whole genome shotgun (WGS) entry which is preliminary data.</text>
</comment>
<gene>
    <name evidence="1" type="ORF">NM688_g9208</name>
</gene>
<protein>
    <submittedName>
        <fullName evidence="1">Uncharacterized protein</fullName>
    </submittedName>
</protein>
<keyword evidence="2" id="KW-1185">Reference proteome</keyword>
<organism evidence="1 2">
    <name type="scientific">Phlebia brevispora</name>
    <dbReference type="NCBI Taxonomy" id="194682"/>
    <lineage>
        <taxon>Eukaryota</taxon>
        <taxon>Fungi</taxon>
        <taxon>Dikarya</taxon>
        <taxon>Basidiomycota</taxon>
        <taxon>Agaricomycotina</taxon>
        <taxon>Agaricomycetes</taxon>
        <taxon>Polyporales</taxon>
        <taxon>Meruliaceae</taxon>
        <taxon>Phlebia</taxon>
    </lineage>
</organism>